<feature type="region of interest" description="Disordered" evidence="1">
    <location>
        <begin position="293"/>
        <end position="359"/>
    </location>
</feature>
<accession>A0A1D1W9T2</accession>
<dbReference type="EMBL" id="BDGG01000017">
    <property type="protein sequence ID" value="GAV08344.1"/>
    <property type="molecule type" value="Genomic_DNA"/>
</dbReference>
<feature type="region of interest" description="Disordered" evidence="1">
    <location>
        <begin position="71"/>
        <end position="106"/>
    </location>
</feature>
<protein>
    <recommendedName>
        <fullName evidence="4">Retrotransposon gag domain-containing protein</fullName>
    </recommendedName>
</protein>
<organism evidence="2 3">
    <name type="scientific">Ramazzottius varieornatus</name>
    <name type="common">Water bear</name>
    <name type="synonym">Tardigrade</name>
    <dbReference type="NCBI Taxonomy" id="947166"/>
    <lineage>
        <taxon>Eukaryota</taxon>
        <taxon>Metazoa</taxon>
        <taxon>Ecdysozoa</taxon>
        <taxon>Tardigrada</taxon>
        <taxon>Eutardigrada</taxon>
        <taxon>Parachela</taxon>
        <taxon>Hypsibioidea</taxon>
        <taxon>Ramazzottiidae</taxon>
        <taxon>Ramazzottius</taxon>
    </lineage>
</organism>
<feature type="compositionally biased region" description="Low complexity" evidence="1">
    <location>
        <begin position="330"/>
        <end position="341"/>
    </location>
</feature>
<evidence type="ECO:0008006" key="4">
    <source>
        <dbReference type="Google" id="ProtNLM"/>
    </source>
</evidence>
<evidence type="ECO:0000313" key="3">
    <source>
        <dbReference type="Proteomes" id="UP000186922"/>
    </source>
</evidence>
<dbReference type="AlphaFoldDB" id="A0A1D1W9T2"/>
<proteinExistence type="predicted"/>
<evidence type="ECO:0000313" key="2">
    <source>
        <dbReference type="EMBL" id="GAV08344.1"/>
    </source>
</evidence>
<dbReference type="Proteomes" id="UP000186922">
    <property type="component" value="Unassembled WGS sequence"/>
</dbReference>
<comment type="caution">
    <text evidence="2">The sequence shown here is derived from an EMBL/GenBank/DDBJ whole genome shotgun (WGS) entry which is preliminary data.</text>
</comment>
<feature type="compositionally biased region" description="Basic and acidic residues" evidence="1">
    <location>
        <begin position="308"/>
        <end position="329"/>
    </location>
</feature>
<sequence length="359" mass="41444">MSQNFFKIGKEKINSDREVQNLNRKYQALYEEDRAALSKLSEAYKWVEHDREEIHEGRKFGDTLVLNDVPIDIGETPRTPTLERFEDPVSRTSETSTRSTPSQNESTFQFLEYLGDQDERQSIKQNIIECTGKDAQLVDDWVADVKRCRKSHKWDDNICIEAMYAATRDKLRNEWNRIDDEEPLEAPEEYLTRMKERFGRTQAQSKIAMVKLQNLKFSEGDDFEKFFDDVSEYLDMSKLCRDEKARIMWITNSIEHPKLAEQALAQSFKSMNEVRAFCTQHLELMKRISKLDNRKSSGNDAKSSKLGNDGEDKAVKFGDGFRESSKDNSKGNSSDSSRGNSPARNRGTGLVTQRKDLAD</sequence>
<name>A0A1D1W9T2_RAMVA</name>
<keyword evidence="3" id="KW-1185">Reference proteome</keyword>
<evidence type="ECO:0000256" key="1">
    <source>
        <dbReference type="SAM" id="MobiDB-lite"/>
    </source>
</evidence>
<reference evidence="2 3" key="1">
    <citation type="journal article" date="2016" name="Nat. Commun.">
        <title>Extremotolerant tardigrade genome and improved radiotolerance of human cultured cells by tardigrade-unique protein.</title>
        <authorList>
            <person name="Hashimoto T."/>
            <person name="Horikawa D.D."/>
            <person name="Saito Y."/>
            <person name="Kuwahara H."/>
            <person name="Kozuka-Hata H."/>
            <person name="Shin-I T."/>
            <person name="Minakuchi Y."/>
            <person name="Ohishi K."/>
            <person name="Motoyama A."/>
            <person name="Aizu T."/>
            <person name="Enomoto A."/>
            <person name="Kondo K."/>
            <person name="Tanaka S."/>
            <person name="Hara Y."/>
            <person name="Koshikawa S."/>
            <person name="Sagara H."/>
            <person name="Miura T."/>
            <person name="Yokobori S."/>
            <person name="Miyagawa K."/>
            <person name="Suzuki Y."/>
            <person name="Kubo T."/>
            <person name="Oyama M."/>
            <person name="Kohara Y."/>
            <person name="Fujiyama A."/>
            <person name="Arakawa K."/>
            <person name="Katayama T."/>
            <person name="Toyoda A."/>
            <person name="Kunieda T."/>
        </authorList>
    </citation>
    <scope>NUCLEOTIDE SEQUENCE [LARGE SCALE GENOMIC DNA]</scope>
    <source>
        <strain evidence="2 3">YOKOZUNA-1</strain>
    </source>
</reference>
<feature type="compositionally biased region" description="Low complexity" evidence="1">
    <location>
        <begin position="90"/>
        <end position="100"/>
    </location>
</feature>
<gene>
    <name evidence="2" type="primary">RvY_18054-1</name>
    <name evidence="2" type="synonym">RvY_18054.1</name>
    <name evidence="2" type="ORF">RvY_18054</name>
</gene>